<dbReference type="OrthoDB" id="7866819at2"/>
<sequence length="123" mass="13514">MDAELRAELMAEVDDAFAEAIRHLPMAQGRPDPARLPSEIVAILRTGDREAEGLGLRGRARTRVGINAEGGTLRIDRMIHGDLILRASDKVVALERPGQPIFEVQAVDDRSHLRLICELGDVN</sequence>
<organism evidence="1 2">
    <name type="scientific">Palleronia caenipelagi</name>
    <dbReference type="NCBI Taxonomy" id="2489174"/>
    <lineage>
        <taxon>Bacteria</taxon>
        <taxon>Pseudomonadati</taxon>
        <taxon>Pseudomonadota</taxon>
        <taxon>Alphaproteobacteria</taxon>
        <taxon>Rhodobacterales</taxon>
        <taxon>Roseobacteraceae</taxon>
        <taxon>Palleronia</taxon>
    </lineage>
</organism>
<comment type="caution">
    <text evidence="1">The sequence shown here is derived from an EMBL/GenBank/DDBJ whole genome shotgun (WGS) entry which is preliminary data.</text>
</comment>
<dbReference type="RefSeq" id="WP_142835363.1">
    <property type="nucleotide sequence ID" value="NZ_VFSV01000026.1"/>
</dbReference>
<dbReference type="AlphaFoldDB" id="A0A547PS95"/>
<evidence type="ECO:0000313" key="1">
    <source>
        <dbReference type="EMBL" id="TRD16961.1"/>
    </source>
</evidence>
<accession>A0A547PS95</accession>
<name>A0A547PS95_9RHOB</name>
<keyword evidence="2" id="KW-1185">Reference proteome</keyword>
<gene>
    <name evidence="1" type="ORF">FEV53_13575</name>
</gene>
<dbReference type="EMBL" id="VFSV01000026">
    <property type="protein sequence ID" value="TRD16961.1"/>
    <property type="molecule type" value="Genomic_DNA"/>
</dbReference>
<evidence type="ECO:0000313" key="2">
    <source>
        <dbReference type="Proteomes" id="UP000318590"/>
    </source>
</evidence>
<proteinExistence type="predicted"/>
<protein>
    <submittedName>
        <fullName evidence="1">Uncharacterized protein</fullName>
    </submittedName>
</protein>
<reference evidence="1 2" key="1">
    <citation type="submission" date="2019-06" db="EMBL/GenBank/DDBJ databases">
        <title>Paenimaribius caenipelagi gen. nov., sp. nov., isolated from a tidal flat.</title>
        <authorList>
            <person name="Yoon J.-H."/>
        </authorList>
    </citation>
    <scope>NUCLEOTIDE SEQUENCE [LARGE SCALE GENOMIC DNA]</scope>
    <source>
        <strain evidence="1 2">JBTF-M29</strain>
    </source>
</reference>
<dbReference type="Proteomes" id="UP000318590">
    <property type="component" value="Unassembled WGS sequence"/>
</dbReference>